<proteinExistence type="predicted"/>
<comment type="caution">
    <text evidence="1">The sequence shown here is derived from an EMBL/GenBank/DDBJ whole genome shotgun (WGS) entry which is preliminary data.</text>
</comment>
<dbReference type="InterPro" id="IPR014942">
    <property type="entry name" value="AbiEii"/>
</dbReference>
<dbReference type="Proteomes" id="UP000598467">
    <property type="component" value="Unassembled WGS sequence"/>
</dbReference>
<reference evidence="1" key="1">
    <citation type="submission" date="2020-05" db="EMBL/GenBank/DDBJ databases">
        <title>Identification of trans-AT polyketide cluster in two marine bacteria, producers of a novel glutaramide-containing polyketide sesbanimide D and analogs.</title>
        <authorList>
            <person name="Kacar D."/>
            <person name="Rodriguez P."/>
            <person name="Canedo L."/>
            <person name="Gonzalez E."/>
            <person name="Galan B."/>
            <person name="De La Calle F."/>
            <person name="Garcia J.L."/>
        </authorList>
    </citation>
    <scope>NUCLEOTIDE SEQUENCE</scope>
    <source>
        <strain evidence="1">PHM038</strain>
    </source>
</reference>
<dbReference type="GO" id="GO:0016740">
    <property type="term" value="F:transferase activity"/>
    <property type="evidence" value="ECO:0007669"/>
    <property type="project" value="UniProtKB-KW"/>
</dbReference>
<keyword evidence="1" id="KW-0808">Transferase</keyword>
<evidence type="ECO:0000313" key="2">
    <source>
        <dbReference type="Proteomes" id="UP000598467"/>
    </source>
</evidence>
<dbReference type="EMBL" id="JABFCZ010000040">
    <property type="protein sequence ID" value="MBD1549495.1"/>
    <property type="molecule type" value="Genomic_DNA"/>
</dbReference>
<accession>A0A926P3J8</accession>
<dbReference type="Pfam" id="PF08843">
    <property type="entry name" value="AbiEii"/>
    <property type="match status" value="1"/>
</dbReference>
<protein>
    <submittedName>
        <fullName evidence="1">Nucleotidyl transferase AbiEii/AbiGii toxin family protein</fullName>
    </submittedName>
</protein>
<organism evidence="1 2">
    <name type="scientific">Roseibium aggregatum</name>
    <dbReference type="NCBI Taxonomy" id="187304"/>
    <lineage>
        <taxon>Bacteria</taxon>
        <taxon>Pseudomonadati</taxon>
        <taxon>Pseudomonadota</taxon>
        <taxon>Alphaproteobacteria</taxon>
        <taxon>Hyphomicrobiales</taxon>
        <taxon>Stappiaceae</taxon>
        <taxon>Roseibium</taxon>
    </lineage>
</organism>
<sequence>MIPAQNIVAWGNFVPWADQRQVEQDLMICRALIDIFNDELLSTELRFRGGTALNKLHFPEPLRYSEDIDLVRTTAGPIGPILDRLRDVLEPWLGRAQFDQSPVAPKFRFRADAEDGSGVPIRLKIEINTREIAAYDPPEVLPLRVANPWFAGEASIPTFSREEMLATKLRALLQRDKGRDLYDLSHALDVFDGLDVDRVTELFGRYLQFAGQSISRAQAEERMFAKLANPRLLTDMRPLLSLTQAELLSDEATKVAFERVFDGLVTKIAGDAWVRTDEMTDRFGLSGPSTQNIP</sequence>
<evidence type="ECO:0000313" key="1">
    <source>
        <dbReference type="EMBL" id="MBD1549495.1"/>
    </source>
</evidence>
<dbReference type="RefSeq" id="WP_190294185.1">
    <property type="nucleotide sequence ID" value="NZ_JABFCZ010000040.1"/>
</dbReference>
<gene>
    <name evidence="1" type="ORF">HK439_24830</name>
</gene>
<name>A0A926P3J8_9HYPH</name>
<dbReference type="AlphaFoldDB" id="A0A926P3J8"/>
<dbReference type="Gene3D" id="3.10.450.620">
    <property type="entry name" value="JHP933, nucleotidyltransferase-like core domain"/>
    <property type="match status" value="1"/>
</dbReference>